<dbReference type="SUPFAM" id="SSF51412">
    <property type="entry name" value="Inosine monophosphate dehydrogenase (IMPDH)"/>
    <property type="match status" value="1"/>
</dbReference>
<dbReference type="Pfam" id="PF03060">
    <property type="entry name" value="NMO"/>
    <property type="match status" value="1"/>
</dbReference>
<organism evidence="1 2">
    <name type="scientific">Streptomyces rhizosphaericus</name>
    <dbReference type="NCBI Taxonomy" id="114699"/>
    <lineage>
        <taxon>Bacteria</taxon>
        <taxon>Bacillati</taxon>
        <taxon>Actinomycetota</taxon>
        <taxon>Actinomycetes</taxon>
        <taxon>Kitasatosporales</taxon>
        <taxon>Streptomycetaceae</taxon>
        <taxon>Streptomyces</taxon>
        <taxon>Streptomyces violaceusniger group</taxon>
    </lineage>
</organism>
<dbReference type="PANTHER" id="PTHR32332">
    <property type="entry name" value="2-NITROPROPANE DIOXYGENASE"/>
    <property type="match status" value="1"/>
</dbReference>
<dbReference type="Gene3D" id="3.20.20.70">
    <property type="entry name" value="Aldolase class I"/>
    <property type="match status" value="1"/>
</dbReference>
<dbReference type="InterPro" id="IPR013785">
    <property type="entry name" value="Aldolase_TIM"/>
</dbReference>
<dbReference type="Proteomes" id="UP001500418">
    <property type="component" value="Unassembled WGS sequence"/>
</dbReference>
<gene>
    <name evidence="1" type="ORF">GCM10009575_000190</name>
</gene>
<keyword evidence="2" id="KW-1185">Reference proteome</keyword>
<reference evidence="1 2" key="1">
    <citation type="journal article" date="2019" name="Int. J. Syst. Evol. Microbiol.">
        <title>The Global Catalogue of Microorganisms (GCM) 10K type strain sequencing project: providing services to taxonomists for standard genome sequencing and annotation.</title>
        <authorList>
            <consortium name="The Broad Institute Genomics Platform"/>
            <consortium name="The Broad Institute Genome Sequencing Center for Infectious Disease"/>
            <person name="Wu L."/>
            <person name="Ma J."/>
        </authorList>
    </citation>
    <scope>NUCLEOTIDE SEQUENCE [LARGE SCALE GENOMIC DNA]</scope>
    <source>
        <strain evidence="1 2">JCM 11444</strain>
    </source>
</reference>
<dbReference type="PANTHER" id="PTHR32332:SF20">
    <property type="entry name" value="2-NITROPROPANE DIOXYGENASE-LIKE PROTEIN"/>
    <property type="match status" value="1"/>
</dbReference>
<protein>
    <recommendedName>
        <fullName evidence="3">Nitronate monooxygenase domain-containing protein</fullName>
    </recommendedName>
</protein>
<name>A0ABN1NQS0_9ACTN</name>
<evidence type="ECO:0000313" key="1">
    <source>
        <dbReference type="EMBL" id="GAA0914291.1"/>
    </source>
</evidence>
<proteinExistence type="predicted"/>
<comment type="caution">
    <text evidence="1">The sequence shown here is derived from an EMBL/GenBank/DDBJ whole genome shotgun (WGS) entry which is preliminary data.</text>
</comment>
<accession>A0ABN1NQS0</accession>
<evidence type="ECO:0008006" key="3">
    <source>
        <dbReference type="Google" id="ProtNLM"/>
    </source>
</evidence>
<dbReference type="EMBL" id="BAAAID010000001">
    <property type="protein sequence ID" value="GAA0914291.1"/>
    <property type="molecule type" value="Genomic_DNA"/>
</dbReference>
<sequence length="185" mass="19321">MCAGRPPRWRSCPQSWTPCTRPVIAAGGIADGRGLAAVLALGAQAGWLGTRFLTACEAATHEVYRQAVIRAAPQEAVHTRCFDGGRPGAPHRALRNSTLSAWEAADRPAAPNRPGEGTVVARGADGRAWPRYEDMVPVPGMSGDLEALALYAGQTAGLVHDVVPAGRIVADIAARAAALMRTPTP</sequence>
<evidence type="ECO:0000313" key="2">
    <source>
        <dbReference type="Proteomes" id="UP001500418"/>
    </source>
</evidence>